<dbReference type="EMBL" id="CP011787">
    <property type="protein sequence ID" value="AKZ65718.1"/>
    <property type="molecule type" value="Genomic_DNA"/>
</dbReference>
<dbReference type="PROSITE" id="PS50975">
    <property type="entry name" value="ATP_GRASP"/>
    <property type="match status" value="1"/>
</dbReference>
<dbReference type="Gene3D" id="3.40.50.20">
    <property type="match status" value="1"/>
</dbReference>
<feature type="domain" description="ATP-grasp" evidence="6">
    <location>
        <begin position="86"/>
        <end position="269"/>
    </location>
</feature>
<comment type="pathway">
    <text evidence="4 5">Purine metabolism; IMP biosynthesis via de novo pathway; 5-amino-1-(5-phospho-D-ribosyl)imidazole-4-carboxylate from 5-amino-1-(5-phospho-D-ribosyl)imidazole (N5-CAIR route): step 1/2.</text>
</comment>
<feature type="binding site" evidence="4">
    <location>
        <position position="82"/>
    </location>
    <ligand>
        <name>ATP</name>
        <dbReference type="ChEBI" id="CHEBI:30616"/>
    </ligand>
</feature>
<reference evidence="7 8" key="1">
    <citation type="submission" date="2015-06" db="EMBL/GenBank/DDBJ databases">
        <title>Lineage-specific patterns of genome deterioration in obligate symbionts.</title>
        <authorList>
            <person name="Bennett G.M."/>
            <person name="McCutcheon J.P."/>
            <person name="McDonald B.R."/>
            <person name="Moran N.A."/>
        </authorList>
    </citation>
    <scope>NUCLEOTIDE SEQUENCE [LARGE SCALE GENOMIC DNA]</scope>
    <source>
        <strain evidence="7 8">B-GSS</strain>
    </source>
</reference>
<protein>
    <recommendedName>
        <fullName evidence="4 5">N5-carboxyaminoimidazole ribonucleotide synthase</fullName>
        <shortName evidence="4 5">N5-CAIR synthase</shortName>
        <ecNumber evidence="4 5">6.3.4.18</ecNumber>
    </recommendedName>
    <alternativeName>
        <fullName evidence="4 5">5-(carboxyamino)imidazole ribonucleotide synthetase</fullName>
    </alternativeName>
</protein>
<feature type="binding site" evidence="4">
    <location>
        <begin position="127"/>
        <end position="133"/>
    </location>
    <ligand>
        <name>ATP</name>
        <dbReference type="ChEBI" id="CHEBI:30616"/>
    </ligand>
</feature>
<comment type="subunit">
    <text evidence="4 5">Homodimer.</text>
</comment>
<dbReference type="PANTHER" id="PTHR11609:SF5">
    <property type="entry name" value="PHOSPHORIBOSYLAMINOIMIDAZOLE CARBOXYLASE"/>
    <property type="match status" value="1"/>
</dbReference>
<dbReference type="SUPFAM" id="SSF51246">
    <property type="entry name" value="Rudiment single hybrid motif"/>
    <property type="match status" value="1"/>
</dbReference>
<dbReference type="GO" id="GO:0034028">
    <property type="term" value="F:5-(carboxyamino)imidazole ribonucleotide synthase activity"/>
    <property type="evidence" value="ECO:0007669"/>
    <property type="project" value="UniProtKB-UniRule"/>
</dbReference>
<keyword evidence="7" id="KW-0456">Lyase</keyword>
<name>A0A0K2BKZ3_9GAMM</name>
<organism evidence="7 8">
    <name type="scientific">Candidatus Palibaumannia cicadellinicola</name>
    <dbReference type="NCBI Taxonomy" id="186490"/>
    <lineage>
        <taxon>Bacteria</taxon>
        <taxon>Pseudomonadati</taxon>
        <taxon>Pseudomonadota</taxon>
        <taxon>Gammaproteobacteria</taxon>
        <taxon>Candidatus Palibaumannia</taxon>
    </lineage>
</organism>
<keyword evidence="2 4" id="KW-0658">Purine biosynthesis</keyword>
<feature type="binding site" evidence="4">
    <location>
        <position position="122"/>
    </location>
    <ligand>
        <name>ATP</name>
        <dbReference type="ChEBI" id="CHEBI:30616"/>
    </ligand>
</feature>
<dbReference type="UniPathway" id="UPA00074">
    <property type="reaction ID" value="UER00942"/>
</dbReference>
<dbReference type="NCBIfam" id="NF004678">
    <property type="entry name" value="PRK06019.1-4"/>
    <property type="match status" value="1"/>
</dbReference>
<feature type="binding site" evidence="4">
    <location>
        <position position="186"/>
    </location>
    <ligand>
        <name>ATP</name>
        <dbReference type="ChEBI" id="CHEBI:30616"/>
    </ligand>
</feature>
<dbReference type="GO" id="GO:0004638">
    <property type="term" value="F:phosphoribosylaminoimidazole carboxylase activity"/>
    <property type="evidence" value="ECO:0007669"/>
    <property type="project" value="InterPro"/>
</dbReference>
<dbReference type="RefSeq" id="WP_053096542.1">
    <property type="nucleotide sequence ID" value="NZ_CP011787.1"/>
</dbReference>
<keyword evidence="8" id="KW-1185">Reference proteome</keyword>
<keyword evidence="1 4" id="KW-0547">Nucleotide-binding</keyword>
<evidence type="ECO:0000256" key="2">
    <source>
        <dbReference type="ARBA" id="ARBA00022755"/>
    </source>
</evidence>
<comment type="catalytic activity">
    <reaction evidence="4 5">
        <text>5-amino-1-(5-phospho-beta-D-ribosyl)imidazole + hydrogencarbonate + ATP = 5-carboxyamino-1-(5-phospho-D-ribosyl)imidazole + ADP + phosphate + 2 H(+)</text>
        <dbReference type="Rhea" id="RHEA:19317"/>
        <dbReference type="ChEBI" id="CHEBI:15378"/>
        <dbReference type="ChEBI" id="CHEBI:17544"/>
        <dbReference type="ChEBI" id="CHEBI:30616"/>
        <dbReference type="ChEBI" id="CHEBI:43474"/>
        <dbReference type="ChEBI" id="CHEBI:58730"/>
        <dbReference type="ChEBI" id="CHEBI:137981"/>
        <dbReference type="ChEBI" id="CHEBI:456216"/>
        <dbReference type="EC" id="6.3.4.18"/>
    </reaction>
</comment>
<evidence type="ECO:0000313" key="7">
    <source>
        <dbReference type="EMBL" id="AKZ65718.1"/>
    </source>
</evidence>
<dbReference type="InterPro" id="IPR040686">
    <property type="entry name" value="PurK_C"/>
</dbReference>
<feature type="binding site" evidence="4">
    <location>
        <begin position="239"/>
        <end position="240"/>
    </location>
    <ligand>
        <name>ATP</name>
        <dbReference type="ChEBI" id="CHEBI:30616"/>
    </ligand>
</feature>
<dbReference type="SUPFAM" id="SSF56059">
    <property type="entry name" value="Glutathione synthetase ATP-binding domain-like"/>
    <property type="match status" value="1"/>
</dbReference>
<keyword evidence="4 5" id="KW-0436">Ligase</keyword>
<dbReference type="PATRIC" id="fig|186490.8.peg.100"/>
<dbReference type="Pfam" id="PF02222">
    <property type="entry name" value="ATP-grasp"/>
    <property type="match status" value="1"/>
</dbReference>
<dbReference type="KEGG" id="bcig:AB162_097"/>
<dbReference type="Pfam" id="PF17769">
    <property type="entry name" value="PurK_C"/>
    <property type="match status" value="1"/>
</dbReference>
<dbReference type="SUPFAM" id="SSF52440">
    <property type="entry name" value="PreATP-grasp domain"/>
    <property type="match status" value="1"/>
</dbReference>
<dbReference type="InterPro" id="IPR003135">
    <property type="entry name" value="ATP-grasp_carboxylate-amine"/>
</dbReference>
<dbReference type="GO" id="GO:0006189">
    <property type="term" value="P:'de novo' IMP biosynthetic process"/>
    <property type="evidence" value="ECO:0007669"/>
    <property type="project" value="UniProtKB-UniRule"/>
</dbReference>
<dbReference type="InterPro" id="IPR011054">
    <property type="entry name" value="Rudment_hybrid_motif"/>
</dbReference>
<feature type="binding site" evidence="4">
    <location>
        <position position="163"/>
    </location>
    <ligand>
        <name>ATP</name>
        <dbReference type="ChEBI" id="CHEBI:30616"/>
    </ligand>
</feature>
<gene>
    <name evidence="4 5 7" type="primary">purK</name>
    <name evidence="7" type="ORF">AB162_097</name>
</gene>
<proteinExistence type="inferred from homology"/>
<accession>A0A0K2BKZ3</accession>
<evidence type="ECO:0000259" key="6">
    <source>
        <dbReference type="PROSITE" id="PS50975"/>
    </source>
</evidence>
<dbReference type="PANTHER" id="PTHR11609">
    <property type="entry name" value="PURINE BIOSYNTHESIS PROTEIN 6/7, PUR6/7"/>
    <property type="match status" value="1"/>
</dbReference>
<dbReference type="InterPro" id="IPR011761">
    <property type="entry name" value="ATP-grasp"/>
</dbReference>
<dbReference type="GO" id="GO:0046872">
    <property type="term" value="F:metal ion binding"/>
    <property type="evidence" value="ECO:0007669"/>
    <property type="project" value="InterPro"/>
</dbReference>
<dbReference type="HAMAP" id="MF_01928">
    <property type="entry name" value="PurK"/>
    <property type="match status" value="1"/>
</dbReference>
<dbReference type="NCBIfam" id="TIGR01161">
    <property type="entry name" value="purK"/>
    <property type="match status" value="1"/>
</dbReference>
<dbReference type="InterPro" id="IPR013815">
    <property type="entry name" value="ATP_grasp_subdomain_1"/>
</dbReference>
<dbReference type="GO" id="GO:0005829">
    <property type="term" value="C:cytosol"/>
    <property type="evidence" value="ECO:0007669"/>
    <property type="project" value="TreeGrafter"/>
</dbReference>
<comment type="similarity">
    <text evidence="4 5">Belongs to the PurK/PurT family.</text>
</comment>
<keyword evidence="3 4" id="KW-0067">ATP-binding</keyword>
<dbReference type="Gene3D" id="3.30.1490.20">
    <property type="entry name" value="ATP-grasp fold, A domain"/>
    <property type="match status" value="1"/>
</dbReference>
<comment type="function">
    <text evidence="5">Catalyzes the ATP-dependent conversion of 5-aminoimidazole ribonucleotide (AIR) and HCO(3)- to N5-carboxyaminoimidazole ribonucleotide (N5-CAIR).</text>
</comment>
<evidence type="ECO:0000256" key="5">
    <source>
        <dbReference type="RuleBase" id="RU361200"/>
    </source>
</evidence>
<dbReference type="Gene3D" id="3.30.470.20">
    <property type="entry name" value="ATP-grasp fold, B domain"/>
    <property type="match status" value="1"/>
</dbReference>
<dbReference type="Proteomes" id="UP000056466">
    <property type="component" value="Chromosome"/>
</dbReference>
<dbReference type="InterPro" id="IPR016185">
    <property type="entry name" value="PreATP-grasp_dom_sf"/>
</dbReference>
<dbReference type="InterPro" id="IPR005875">
    <property type="entry name" value="PurK"/>
</dbReference>
<evidence type="ECO:0000256" key="1">
    <source>
        <dbReference type="ARBA" id="ARBA00022741"/>
    </source>
</evidence>
<dbReference type="AlphaFoldDB" id="A0A0K2BKZ3"/>
<dbReference type="OrthoDB" id="9804625at2"/>
<sequence>MKSVVVLGNGQLGSMLHQAGEQLGISVFPISVDTTKPVESILFHNSVITAEIERWPDNEITRKLANNNNFINIKLFNILSDRLKQKKLLNKLNLATAPWKQLHNIKQLQDILVLFNYFAIVKCRLGGYDGRGQWQFRSGEKIILPLECYGQCIVEKGIDFDEEISILGARSTNGTIVFYPLTKNFHQNGILRVCVVFPYQYNTLQKNAEKMLGLILNKLNYVGVMAMECFLIGNNLLINELAPRVHNSGHWTQNGASISQFELHLRAIINLPLPTPIITAPSVMINIIGTDINNNWLYDPLVNLHWYDKKVRPGRKVGHINICHPDHDRLNKSLQYLQQHLPVEYKLGIDWAIKQLG</sequence>
<dbReference type="GO" id="GO:0005524">
    <property type="term" value="F:ATP binding"/>
    <property type="evidence" value="ECO:0007669"/>
    <property type="project" value="UniProtKB-UniRule"/>
</dbReference>
<evidence type="ECO:0000256" key="3">
    <source>
        <dbReference type="ARBA" id="ARBA00022840"/>
    </source>
</evidence>
<dbReference type="EC" id="6.3.4.18" evidence="4 5"/>
<evidence type="ECO:0000313" key="8">
    <source>
        <dbReference type="Proteomes" id="UP000056466"/>
    </source>
</evidence>
<feature type="binding site" evidence="4">
    <location>
        <begin position="155"/>
        <end position="158"/>
    </location>
    <ligand>
        <name>ATP</name>
        <dbReference type="ChEBI" id="CHEBI:30616"/>
    </ligand>
</feature>
<evidence type="ECO:0000256" key="4">
    <source>
        <dbReference type="HAMAP-Rule" id="MF_01928"/>
    </source>
</evidence>
<comment type="function">
    <text evidence="4">Catalyzes the ATP-dependent conversion of 5-aminoimidazole ribonucleotide (AIR) and HCO(3)(-) to N5-carboxyaminoimidazole ribonucleotide (N5-CAIR).</text>
</comment>